<reference evidence="4 5" key="1">
    <citation type="submission" date="2021-10" db="EMBL/GenBank/DDBJ databases">
        <title>Anaerobic single-cell dispensing facilitates the cultivation of human gut bacteria.</title>
        <authorList>
            <person name="Afrizal A."/>
        </authorList>
    </citation>
    <scope>NUCLEOTIDE SEQUENCE [LARGE SCALE GENOMIC DNA]</scope>
    <source>
        <strain evidence="4 5">CLA-AA-H200</strain>
    </source>
</reference>
<keyword evidence="5" id="KW-1185">Reference proteome</keyword>
<dbReference type="PANTHER" id="PTHR22789:SF0">
    <property type="entry name" value="3-OXO-TETRONATE 4-PHOSPHATE DECARBOXYLASE-RELATED"/>
    <property type="match status" value="1"/>
</dbReference>
<keyword evidence="2" id="KW-0456">Lyase</keyword>
<dbReference type="Proteomes" id="UP001198151">
    <property type="component" value="Unassembled WGS sequence"/>
</dbReference>
<protein>
    <submittedName>
        <fullName evidence="4">Class II aldolase/adducin family protein</fullName>
    </submittedName>
</protein>
<keyword evidence="1" id="KW-0479">Metal-binding</keyword>
<evidence type="ECO:0000313" key="5">
    <source>
        <dbReference type="Proteomes" id="UP001198151"/>
    </source>
</evidence>
<dbReference type="PANTHER" id="PTHR22789">
    <property type="entry name" value="FUCULOSE PHOSPHATE ALDOLASE"/>
    <property type="match status" value="1"/>
</dbReference>
<feature type="domain" description="Class II aldolase/adducin N-terminal" evidence="3">
    <location>
        <begin position="8"/>
        <end position="185"/>
    </location>
</feature>
<proteinExistence type="predicted"/>
<dbReference type="Gene3D" id="3.40.225.10">
    <property type="entry name" value="Class II aldolase/adducin N-terminal domain"/>
    <property type="match status" value="1"/>
</dbReference>
<evidence type="ECO:0000259" key="3">
    <source>
        <dbReference type="SMART" id="SM01007"/>
    </source>
</evidence>
<organism evidence="4 5">
    <name type="scientific">Ruminococcus turbiniformis</name>
    <dbReference type="NCBI Taxonomy" id="2881258"/>
    <lineage>
        <taxon>Bacteria</taxon>
        <taxon>Bacillati</taxon>
        <taxon>Bacillota</taxon>
        <taxon>Clostridia</taxon>
        <taxon>Eubacteriales</taxon>
        <taxon>Oscillospiraceae</taxon>
        <taxon>Ruminococcus</taxon>
    </lineage>
</organism>
<evidence type="ECO:0000256" key="1">
    <source>
        <dbReference type="ARBA" id="ARBA00022723"/>
    </source>
</evidence>
<comment type="caution">
    <text evidence="4">The sequence shown here is derived from an EMBL/GenBank/DDBJ whole genome shotgun (WGS) entry which is preliminary data.</text>
</comment>
<dbReference type="InterPro" id="IPR001303">
    <property type="entry name" value="Aldolase_II/adducin_N"/>
</dbReference>
<sequence length="214" mass="23952">MKYEKIRKQVIEAVFEAQEQGLIKGTSGNIAVRDDRDDVIAITPSGVPYKGMTEEDIAIVDLNGRWLEGRHRPSSEVPMHTAVYRARPDVRATVHTHAMFAVIMAMDEQRELRPVTLPHCEFTPVPVVPFSLPGSEEGAQMMVEALGAEGRAVLIRNHGMFCCGKNIRAAMEATEYTEEMAKTTYYARLLGTYKPLSEEEERAVKAFLAEHMTV</sequence>
<evidence type="ECO:0000256" key="2">
    <source>
        <dbReference type="ARBA" id="ARBA00023239"/>
    </source>
</evidence>
<dbReference type="Pfam" id="PF00596">
    <property type="entry name" value="Aldolase_II"/>
    <property type="match status" value="1"/>
</dbReference>
<evidence type="ECO:0000313" key="4">
    <source>
        <dbReference type="EMBL" id="MCC2254361.1"/>
    </source>
</evidence>
<name>A0ABS8FWF1_9FIRM</name>
<dbReference type="InterPro" id="IPR050197">
    <property type="entry name" value="Aldolase_class_II_sugar_metab"/>
</dbReference>
<dbReference type="SMART" id="SM01007">
    <property type="entry name" value="Aldolase_II"/>
    <property type="match status" value="1"/>
</dbReference>
<dbReference type="SUPFAM" id="SSF53639">
    <property type="entry name" value="AraD/HMP-PK domain-like"/>
    <property type="match status" value="1"/>
</dbReference>
<dbReference type="EMBL" id="JAJEQX010000012">
    <property type="protein sequence ID" value="MCC2254361.1"/>
    <property type="molecule type" value="Genomic_DNA"/>
</dbReference>
<gene>
    <name evidence="4" type="ORF">LKD70_07975</name>
</gene>
<accession>A0ABS8FWF1</accession>
<dbReference type="InterPro" id="IPR036409">
    <property type="entry name" value="Aldolase_II/adducin_N_sf"/>
</dbReference>